<dbReference type="Gene3D" id="2.160.20.10">
    <property type="entry name" value="Single-stranded right-handed beta-helix, Pectin lyase-like"/>
    <property type="match status" value="1"/>
</dbReference>
<dbReference type="RefSeq" id="WP_061070783.1">
    <property type="nucleotide sequence ID" value="NZ_CP014060.2"/>
</dbReference>
<dbReference type="InterPro" id="IPR021026">
    <property type="entry name" value="Filamn_hemagglutn_DUF3739"/>
</dbReference>
<dbReference type="NCBIfam" id="TIGR01901">
    <property type="entry name" value="adhes_NPXG"/>
    <property type="match status" value="1"/>
</dbReference>
<reference evidence="7" key="1">
    <citation type="submission" date="2015-12" db="EMBL/GenBank/DDBJ databases">
        <title>FDA dAtabase for Regulatory Grade micrObial Sequences (FDA-ARGOS): Supporting development and validation of Infectious Disease Dx tests.</title>
        <authorList>
            <person name="Case J."/>
            <person name="Tallon L."/>
            <person name="Sadzewicz L."/>
            <person name="Sengamalay N."/>
            <person name="Ott S."/>
            <person name="Godinez A."/>
            <person name="Nagaraj S."/>
            <person name="Nadendla S."/>
            <person name="Sichtig H."/>
        </authorList>
    </citation>
    <scope>NUCLEOTIDE SEQUENCE [LARGE SCALE GENOMIC DNA]</scope>
    <source>
        <strain evidence="7">FDAARGOS_147</strain>
    </source>
</reference>
<dbReference type="InterPro" id="IPR012334">
    <property type="entry name" value="Pectin_lyas_fold"/>
</dbReference>
<evidence type="ECO:0000256" key="3">
    <source>
        <dbReference type="ARBA" id="ARBA00022729"/>
    </source>
</evidence>
<comment type="subcellular location">
    <subcellularLocation>
        <location evidence="1">Secreted</location>
    </subcellularLocation>
</comment>
<dbReference type="InterPro" id="IPR050909">
    <property type="entry name" value="Bact_Autotransporter_VF"/>
</dbReference>
<name>A0A0X8NUM7_ALCXX</name>
<feature type="chain" id="PRO_5007068944" evidence="4">
    <location>
        <begin position="42"/>
        <end position="4151"/>
    </location>
</feature>
<gene>
    <name evidence="6" type="ORF">AL504_00490</name>
</gene>
<dbReference type="SMART" id="SM00912">
    <property type="entry name" value="Haemagg_act"/>
    <property type="match status" value="1"/>
</dbReference>
<keyword evidence="3 4" id="KW-0732">Signal</keyword>
<dbReference type="PANTHER" id="PTHR12338">
    <property type="entry name" value="AUTOTRANSPORTER"/>
    <property type="match status" value="1"/>
</dbReference>
<dbReference type="InterPro" id="IPR011050">
    <property type="entry name" value="Pectin_lyase_fold/virulence"/>
</dbReference>
<feature type="signal peptide" evidence="4">
    <location>
        <begin position="1"/>
        <end position="41"/>
    </location>
</feature>
<dbReference type="SUPFAM" id="SSF51126">
    <property type="entry name" value="Pectin lyase-like"/>
    <property type="match status" value="1"/>
</dbReference>
<evidence type="ECO:0000256" key="2">
    <source>
        <dbReference type="ARBA" id="ARBA00022525"/>
    </source>
</evidence>
<dbReference type="InterPro" id="IPR008638">
    <property type="entry name" value="FhaB/CdiA-like_TPS"/>
</dbReference>
<evidence type="ECO:0000256" key="4">
    <source>
        <dbReference type="SAM" id="SignalP"/>
    </source>
</evidence>
<dbReference type="GO" id="GO:0005576">
    <property type="term" value="C:extracellular region"/>
    <property type="evidence" value="ECO:0007669"/>
    <property type="project" value="UniProtKB-SubCell"/>
</dbReference>
<proteinExistence type="predicted"/>
<sequence length="4151" mass="423201">MTSPSRKFPSARSVAASPWRARLKPVPAALLLMLAAGGAQAAPAAFSSGWFAAKGAASQQTQATGRAPDGSIAGVPTAARQQAQARQQLQHSLTNLNRTAAAIAAQQAAQAAARQAAGGAAPDGLAEGGLKVDTQALTRGWINAQAPVASVANGRATVTVTQTADRAILNWETFNVGRNTTVDFRQQADWAVLNRVNDPAGRPSQIQGQIKAAGTVLLVNRNGVVFDGGSQVNVRNLVAAAGRISDEQFRERGLYGAQGTTASFTDALGQVEVRPGARIETHAPGSVTQGGGYVLLMGNEVHNAGAITTPRGQAQLAAGDSFVIRRGVGTQDNTISTTRGNEIAPRQGATGGLVRNTGLITAAEGDVTLAGRDVRQEGVALATTTTRTRGTIHLLNGASDSLGSIVLGAQSVTAVLIDDDGSTVLDSQRSALIKESAEQDLLRQRAAFGAFDNLSRLSDRRDQSRIEIVSGGDIQFQGGALALATGGQIAASATRRSFVADGAELDVAGLVGARISMESNSIKVNVQGNELRDAPGNRDAGKLFNGDVWVDRRMLIKVAAGTGGYEGERWYTAGGLLEVGGYLGNVGHGIGEWAAQGGTVTLGGKEVVAQAGSRVNLAGGTLDVADGTVNLSWLRGADGRLYEASTAPLDVLYTGVYKGYEDRHQRWGENATRYFDNPLLAPRTRREAGYTVGRDAGQLVLSAPTAVLESEIVATVYDGARQTRAREAAADGYQQSHLSVARAGTLASGRYGALGRIEVYATDVRLGRHGDITQGMAAGDALDAARIGTLWLDAATLSARGLGGLDLATAGTVTVADAVTLADGGRVALTGGRIDVGAALAARGGDIGLSNIFVSADTSAKPRALSSAGEAAILLRDGAVLDASGRWVDLRRQEGATPQLGRLDGGSVTLASPHAITLASGALIDVSSGGALLQKGATRGGKGGDVSLRAGTPDVEGAANGVLVMDAQLRGYGMTGGGTLTIERDGVVRIGGAREAAIDGALWLDPSLLRTGFASYDINGRGGVRVAPGAVLDVVAPVYRYTAPGADAGATPELWLPPEYQDDPVKARLTPRAGADLTLRSQRIEDGADIVIGAGARVTVDPGRTIRLLGGGNSRITVDGTLRARGGRIEADIVAPATDRRDSPASKTHNRAIWIGGGALLDVSGQAVGGLDAQGLRYGKAPAGGSILLGGALDWDASGAAANAQDIAIVIRPGALLDASGSRIAIDAVRGNGLGARELAGDGGQIVMKTTYGLFLDGEMRAFAGGAGAAGGTLALALETPTFPLSVSVDDAVRGARELILSQAAQPSGLAANLLPGQVDPALRHGAARLSVQQFEAGGFGNLSLLVNGILGFDGDVSLSASQSLRFYAGSYAVTDRAPADVAVNLAAPYLRLAGASRARGDGVTPTVTWRDGASARPGIGTFTASADLIDVRDRVGFGAQGAIRMADGSAVQVDRRGFDQVRLDSRGDVRLLGGQAGRGLSGDATTELGTLGDLRITSAQLYPATGASATIWGGYAPGRRLEILRQAGTDAAPPLSVFGKLSLGADTVIQAGTIRAPMGGIVVGEDARNGDASRARSVELMPGSLTSVSGAGVMVPYGGTADGLAYTYAGKALELRQQNAGGIEFVGHTLTGYQGAVLDLSGGGDLRGAAFVTGRGGSVDILRTPLVNANPLLRNSAAGNRVYAIVPGYAGQYAPVAPDSAGNEPEVGQTLTLAQDAGGLKAGIYTLMPAAYALMPGAYRVELGPETLLPGAAPTPQGSLVASGYLGVANTSLRAALPRQLLLTPGDQVRKHSGYNEMSHDAFVAADAQRRGGLRGQIAADARTLRLSYRRSVAQDGKPMLAFDGTANFAAAQGGTDGTLEVTGNWIELLADGAGPTAGYSGASVSASALNRFNPVRMLIGGTVSVRPGDNFATFQSATNAVDLRAGATLSAAEVFLVSGATWGGITVEEGASISTLGRGKPTYDSSSGLVYSAGTTSVLGVSNGWVNLLPATPNGTMGPGYINVGACAGACTGATTTLAGEGTLLIATDKPFTLADNARYGARNLLLAMSALNLGDEAALALAAAQGVLPTGLAMNQGVLDRLLKGNAGPGIPAVEALVLNARESVNVFGSVTLDTTGGKGVGRLVLGAPAIYGYGGAGDTAVIRSRDLVWTGISARPSDLTGQYDPSTPGAAIADRLGDGRLQLAAERIVFGFGPESQPLNWLSAERLALGFAGVDLLASDSVGANGLGTLKAYHRQDAYEAGKGYRYSGGGLNIVTPLLTGDAASTLTLTTGGALTLRRPEGAPATPASPGALGARLVLEGGSVDLDGTIALASGKLTVKARDDIRLGAQSRLDLSGREVGFYDQLGYTWGGDLVLESAAGNIEQAAGSVIDLSARNQRGGTLAVTALGAAAGGVDLAGSILGGASGQYDAGGTRVPYDGAEITVRAQTLADFAGLNTRLTEGQVFGARRFQTKQGDLIVGDEVRARQVSITVDGGNLTVAGRIDASGLQPGAIRLAANGDLTVLGALDTHATGLRRDSYGKIIDSPNRALVSLTSRNGTLTLGPAAAIDLRAGTEADGHDGVARGTLDLNARRVGGAGPRGDGAGANDVAILVQGTPQVRGARMVAVNAFREYADAPLADLPDVSGNKPQLITQDMLIRIDGDNQMFINAALGNGALRARLAGLDGYRLRPGVDIVSDPLINPAGNLTVVGDLDLSGFRYGPGADRLDAARRGFGEPGVLNIRAAGDLTLHGSINDGFAPPPTTPDDQGWYLVEWRTKAGDGSTPFGSDVVIPIDGVSLDKGTLFPKHAVLNYDLPADGVALPKGVTLPVMVELAGSYVLPAGMVLAADVYYRDGSVAWRAGTVPGADITLDPGMKLGAGTVLRGETQVAALTWPKGVALPVAMTASGVLPLARGAVIPALTKVELPDDKPIDLRPRTGEFQGANWALAPMLPQGTTSWSLQLTAGADLGSADPRAVDPASRGSLMLADSHASARLKVTPGGVGMVYAPNDYGYPEGEPVDPEWASDCDVLPGLCVIDPKRVSLVWGPAAYDIIGEVEGAPVMEGMEGVCDLAPGMCKTEIAPIKDIIASQLLAPMFSVVRTGAADLGAAAAGDLRMQSPYGFYTAGTPSAALPRADGSDPYNQPRGKHVQDPAGGIESVSLLGPQQGDYGAANSVYRAWYPEHGGNLDIAVGGGISGDLWTEFRVPERAQTASASVGNWLWRQGSDALPASWWINFGAYAVPLGGISADNKEPYLVGFTGFGTLGGGNLSIQAGGDAGVIATRPADIYGGRPPRSQGLVAAVGSTGRVGADGSLTLTGGGDLKVRLGGAWNPDFDATQHATQYTTNAQKPDLDGMVTNLRGTIQIAASAIGGARQLYRKSALQQPGFDGDAMDARPIDPFTSTLAAASGGITVVPGDTGVYLETLGDLVLSGVSDGGRVRTLNTSVQSPGSALTSGGGQSWFSLWTPATAINLVSAGGNATPSTALTYMTEGSASVIKGDDVTVYPSILRVMAASGSIYYGRSIKTGAPDTAPRGGLLLAPSASGELTFLAQQSIYGGGSPVSMSGADTALPTPFQPAYAGFDANGGWQRGNHNIGIDASAPFGPDVPVSPTPNWHPLFAFGPDTPGVRPLHAEGAAPARFYAVRGDLVGLTAGMTADYGAQSNRTILNWLRAATPVRALAGRDIVALGGTFVHNGASDVSLLRAGRDIWYADVKVAGPGLLDVVAGRNLLQEDRASIVSVGPALRGDRRPGASIAITVGVGEAGPDYDALARLYLDPANRALSGQPLSGQPGKVVHTYERELADWLRSQDGFSGSDEEVLARFAAMPLALRQGFLRSVYFAELRAGGREYNDAQGPRPGSYLRGRQAIAALFPEGVAREGGIAMSGASGVRTVAGGSIQLLAPGGQIVVGVPGITPPGSAGLITQGQGDIQVYSQGSLLLGLSRVMTTFGGDILAWSAEGDINAGRGAKTTVVYTPPRREYDPMGNVVMAPQVPSSGAGIATLNPIPEVPRGDIDLIAPLGTIDPGEAGVRSSGNVNVAALHVVNAANIQAQGSSAGVPVTAAVNTGALSSASAASSAAAASAESDAARTRAASRQSQPSIISVQILGYGNEPAPGEGAAQAAPAGAAAAYDPASAVRVLGLGELPAQARQQLTERERDNLGPL</sequence>
<evidence type="ECO:0000313" key="7">
    <source>
        <dbReference type="Proteomes" id="UP000060602"/>
    </source>
</evidence>
<keyword evidence="2" id="KW-0964">Secreted</keyword>
<dbReference type="Proteomes" id="UP000060602">
    <property type="component" value="Chromosome"/>
</dbReference>
<dbReference type="PANTHER" id="PTHR12338:SF8">
    <property type="entry name" value="HEME_HEMOPEXIN-BINDING PROTEIN"/>
    <property type="match status" value="1"/>
</dbReference>
<accession>A0A0X8NUM7</accession>
<dbReference type="Pfam" id="PF12545">
    <property type="entry name" value="DUF3739"/>
    <property type="match status" value="1"/>
</dbReference>
<protein>
    <submittedName>
        <fullName evidence="6">Filamentous hemagglutinin N-terminal domain-containing protein</fullName>
    </submittedName>
</protein>
<evidence type="ECO:0000313" key="6">
    <source>
        <dbReference type="EMBL" id="AMG34674.1"/>
    </source>
</evidence>
<feature type="domain" description="Filamentous haemagglutinin FhaB/tRNA nuclease CdiA-like TPS" evidence="5">
    <location>
        <begin position="134"/>
        <end position="248"/>
    </location>
</feature>
<dbReference type="EMBL" id="CP014060">
    <property type="protein sequence ID" value="AMG34674.1"/>
    <property type="molecule type" value="Genomic_DNA"/>
</dbReference>
<evidence type="ECO:0000256" key="1">
    <source>
        <dbReference type="ARBA" id="ARBA00004613"/>
    </source>
</evidence>
<evidence type="ECO:0000259" key="5">
    <source>
        <dbReference type="SMART" id="SM00912"/>
    </source>
</evidence>
<dbReference type="Pfam" id="PF05860">
    <property type="entry name" value="TPS"/>
    <property type="match status" value="1"/>
</dbReference>
<organism evidence="6 7">
    <name type="scientific">Alcaligenes xylosoxydans xylosoxydans</name>
    <name type="common">Achromobacter xylosoxidans</name>
    <dbReference type="NCBI Taxonomy" id="85698"/>
    <lineage>
        <taxon>Bacteria</taxon>
        <taxon>Pseudomonadati</taxon>
        <taxon>Pseudomonadota</taxon>
        <taxon>Betaproteobacteria</taxon>
        <taxon>Burkholderiales</taxon>
        <taxon>Alcaligenaceae</taxon>
        <taxon>Achromobacter</taxon>
    </lineage>
</organism>